<gene>
    <name evidence="1" type="ORF">BOX37_31995</name>
</gene>
<evidence type="ECO:0000313" key="2">
    <source>
        <dbReference type="Proteomes" id="UP000183810"/>
    </source>
</evidence>
<organism evidence="1 2">
    <name type="scientific">Nocardia mangyaensis</name>
    <dbReference type="NCBI Taxonomy" id="2213200"/>
    <lineage>
        <taxon>Bacteria</taxon>
        <taxon>Bacillati</taxon>
        <taxon>Actinomycetota</taxon>
        <taxon>Actinomycetes</taxon>
        <taxon>Mycobacteriales</taxon>
        <taxon>Nocardiaceae</taxon>
        <taxon>Nocardia</taxon>
    </lineage>
</organism>
<name>A0A1J0W0L6_9NOCA</name>
<dbReference type="AlphaFoldDB" id="A0A1J0W0L6"/>
<dbReference type="KEGG" id="nsl:BOX37_31995"/>
<keyword evidence="2" id="KW-1185">Reference proteome</keyword>
<dbReference type="Proteomes" id="UP000183810">
    <property type="component" value="Chromosome"/>
</dbReference>
<dbReference type="EMBL" id="CP018082">
    <property type="protein sequence ID" value="APE37790.1"/>
    <property type="molecule type" value="Genomic_DNA"/>
</dbReference>
<protein>
    <submittedName>
        <fullName evidence="1">Uncharacterized protein</fullName>
    </submittedName>
</protein>
<evidence type="ECO:0000313" key="1">
    <source>
        <dbReference type="EMBL" id="APE37790.1"/>
    </source>
</evidence>
<accession>A0A1J0W0L6</accession>
<reference evidence="1" key="1">
    <citation type="submission" date="2016-11" db="EMBL/GenBank/DDBJ databases">
        <authorList>
            <person name="Jaros S."/>
            <person name="Januszkiewicz K."/>
            <person name="Wedrychowicz H."/>
        </authorList>
    </citation>
    <scope>NUCLEOTIDE SEQUENCE [LARGE SCALE GENOMIC DNA]</scope>
    <source>
        <strain evidence="1">Y48</strain>
    </source>
</reference>
<sequence>MTWEDGRLVWAGVVLLSAYVKSVQRAGRAVLETWGDEGYLAQWGMPFPMARLETLDQVLESRPM</sequence>
<proteinExistence type="predicted"/>